<dbReference type="PANTHER" id="PTHR33653:SF1">
    <property type="entry name" value="RIBONUCLEASE VAPC2"/>
    <property type="match status" value="1"/>
</dbReference>
<dbReference type="PANTHER" id="PTHR33653">
    <property type="entry name" value="RIBONUCLEASE VAPC2"/>
    <property type="match status" value="1"/>
</dbReference>
<evidence type="ECO:0000313" key="11">
    <source>
        <dbReference type="Proteomes" id="UP000321199"/>
    </source>
</evidence>
<reference evidence="10 11" key="1">
    <citation type="submission" date="2019-07" db="EMBL/GenBank/DDBJ databases">
        <title>Complete genome sequence of Comamonas sp. NLF 7-7 isolated from livestock.</title>
        <authorList>
            <person name="Kim D.H."/>
            <person name="Kim J.G."/>
        </authorList>
    </citation>
    <scope>NUCLEOTIDE SEQUENCE [LARGE SCALE GENOMIC DNA]</scope>
    <source>
        <strain evidence="10 11">NLF 7-7</strain>
    </source>
</reference>
<dbReference type="Proteomes" id="UP000321199">
    <property type="component" value="Chromosome"/>
</dbReference>
<keyword evidence="5 8" id="KW-0378">Hydrolase</keyword>
<dbReference type="GO" id="GO:0004540">
    <property type="term" value="F:RNA nuclease activity"/>
    <property type="evidence" value="ECO:0007669"/>
    <property type="project" value="InterPro"/>
</dbReference>
<evidence type="ECO:0000256" key="5">
    <source>
        <dbReference type="ARBA" id="ARBA00022801"/>
    </source>
</evidence>
<comment type="similarity">
    <text evidence="7 8">Belongs to the PINc/VapC protein family.</text>
</comment>
<feature type="binding site" evidence="8">
    <location>
        <position position="108"/>
    </location>
    <ligand>
        <name>Mg(2+)</name>
        <dbReference type="ChEBI" id="CHEBI:18420"/>
    </ligand>
</feature>
<feature type="domain" description="PIN" evidence="9">
    <location>
        <begin position="4"/>
        <end position="133"/>
    </location>
</feature>
<dbReference type="GO" id="GO:0000287">
    <property type="term" value="F:magnesium ion binding"/>
    <property type="evidence" value="ECO:0007669"/>
    <property type="project" value="UniProtKB-UniRule"/>
</dbReference>
<evidence type="ECO:0000256" key="4">
    <source>
        <dbReference type="ARBA" id="ARBA00022723"/>
    </source>
</evidence>
<dbReference type="SUPFAM" id="SSF88723">
    <property type="entry name" value="PIN domain-like"/>
    <property type="match status" value="1"/>
</dbReference>
<dbReference type="RefSeq" id="WP_146912848.1">
    <property type="nucleotide sequence ID" value="NZ_CP042344.1"/>
</dbReference>
<dbReference type="KEGG" id="cof:FOZ74_09560"/>
<evidence type="ECO:0000256" key="1">
    <source>
        <dbReference type="ARBA" id="ARBA00001946"/>
    </source>
</evidence>
<keyword evidence="6 8" id="KW-0460">Magnesium</keyword>
<evidence type="ECO:0000259" key="9">
    <source>
        <dbReference type="Pfam" id="PF01850"/>
    </source>
</evidence>
<name>A0A5B8RUN0_9BURK</name>
<dbReference type="Pfam" id="PF01850">
    <property type="entry name" value="PIN"/>
    <property type="match status" value="1"/>
</dbReference>
<dbReference type="EMBL" id="CP042344">
    <property type="protein sequence ID" value="QEA13256.1"/>
    <property type="molecule type" value="Genomic_DNA"/>
</dbReference>
<dbReference type="EC" id="3.1.-.-" evidence="8"/>
<feature type="binding site" evidence="8">
    <location>
        <position position="6"/>
    </location>
    <ligand>
        <name>Mg(2+)</name>
        <dbReference type="ChEBI" id="CHEBI:18420"/>
    </ligand>
</feature>
<sequence length="145" mass="15561">MDFLLDTNVVSELMRTAPAVPAPQVLAWFARNTGGGMYTSAITQAEILAGIALLPEGKRRNALAGAAEQMFEQEFAERCLAFDSVAAQHYALAVARRTAVGWPISTEDGQIAAIALAAGLPLVTRNTKDFIHIEGLTVIDPWQAH</sequence>
<dbReference type="Gene3D" id="3.40.50.1010">
    <property type="entry name" value="5'-nuclease"/>
    <property type="match status" value="1"/>
</dbReference>
<dbReference type="GO" id="GO:0090729">
    <property type="term" value="F:toxin activity"/>
    <property type="evidence" value="ECO:0007669"/>
    <property type="project" value="UniProtKB-KW"/>
</dbReference>
<accession>A0A5B8RUN0</accession>
<organism evidence="10 11">
    <name type="scientific">Comamonas flocculans</name>
    <dbReference type="NCBI Taxonomy" id="2597701"/>
    <lineage>
        <taxon>Bacteria</taxon>
        <taxon>Pseudomonadati</taxon>
        <taxon>Pseudomonadota</taxon>
        <taxon>Betaproteobacteria</taxon>
        <taxon>Burkholderiales</taxon>
        <taxon>Comamonadaceae</taxon>
        <taxon>Comamonas</taxon>
    </lineage>
</organism>
<dbReference type="InterPro" id="IPR002716">
    <property type="entry name" value="PIN_dom"/>
</dbReference>
<keyword evidence="2 8" id="KW-1277">Toxin-antitoxin system</keyword>
<protein>
    <recommendedName>
        <fullName evidence="8">Ribonuclease VapC</fullName>
        <shortName evidence="8">RNase VapC</shortName>
        <ecNumber evidence="8">3.1.-.-</ecNumber>
    </recommendedName>
    <alternativeName>
        <fullName evidence="8">Toxin VapC</fullName>
    </alternativeName>
</protein>
<evidence type="ECO:0000256" key="7">
    <source>
        <dbReference type="ARBA" id="ARBA00038093"/>
    </source>
</evidence>
<dbReference type="AlphaFoldDB" id="A0A5B8RUN0"/>
<comment type="function">
    <text evidence="8">Toxic component of a toxin-antitoxin (TA) system. An RNase.</text>
</comment>
<comment type="cofactor">
    <cofactor evidence="1 8">
        <name>Mg(2+)</name>
        <dbReference type="ChEBI" id="CHEBI:18420"/>
    </cofactor>
</comment>
<dbReference type="GO" id="GO:0016787">
    <property type="term" value="F:hydrolase activity"/>
    <property type="evidence" value="ECO:0007669"/>
    <property type="project" value="UniProtKB-KW"/>
</dbReference>
<dbReference type="CDD" id="cd18731">
    <property type="entry name" value="PIN_NgFitB-like"/>
    <property type="match status" value="1"/>
</dbReference>
<evidence type="ECO:0000256" key="3">
    <source>
        <dbReference type="ARBA" id="ARBA00022722"/>
    </source>
</evidence>
<dbReference type="InterPro" id="IPR050556">
    <property type="entry name" value="Type_II_TA_system_RNase"/>
</dbReference>
<dbReference type="OrthoDB" id="9804823at2"/>
<keyword evidence="3 8" id="KW-0540">Nuclease</keyword>
<evidence type="ECO:0000256" key="2">
    <source>
        <dbReference type="ARBA" id="ARBA00022649"/>
    </source>
</evidence>
<dbReference type="HAMAP" id="MF_00265">
    <property type="entry name" value="VapC_Nob1"/>
    <property type="match status" value="1"/>
</dbReference>
<dbReference type="InterPro" id="IPR029060">
    <property type="entry name" value="PIN-like_dom_sf"/>
</dbReference>
<evidence type="ECO:0000256" key="6">
    <source>
        <dbReference type="ARBA" id="ARBA00022842"/>
    </source>
</evidence>
<gene>
    <name evidence="8" type="primary">vapC</name>
    <name evidence="10" type="ORF">FOZ74_09560</name>
</gene>
<keyword evidence="4 8" id="KW-0479">Metal-binding</keyword>
<proteinExistence type="inferred from homology"/>
<evidence type="ECO:0000256" key="8">
    <source>
        <dbReference type="HAMAP-Rule" id="MF_00265"/>
    </source>
</evidence>
<evidence type="ECO:0000313" key="10">
    <source>
        <dbReference type="EMBL" id="QEA13256.1"/>
    </source>
</evidence>
<keyword evidence="8" id="KW-0800">Toxin</keyword>
<dbReference type="InterPro" id="IPR022907">
    <property type="entry name" value="VapC_family"/>
</dbReference>
<keyword evidence="11" id="KW-1185">Reference proteome</keyword>